<evidence type="ECO:0000313" key="2">
    <source>
        <dbReference type="Proteomes" id="UP001629113"/>
    </source>
</evidence>
<dbReference type="EMBL" id="JBFCZG010000001">
    <property type="protein sequence ID" value="KAL3427875.1"/>
    <property type="molecule type" value="Genomic_DNA"/>
</dbReference>
<accession>A0ABR4PWY2</accession>
<evidence type="ECO:0000313" key="1">
    <source>
        <dbReference type="EMBL" id="KAL3427875.1"/>
    </source>
</evidence>
<dbReference type="PANTHER" id="PTHR36166">
    <property type="entry name" value="CHROMOSOME 9, WHOLE GENOME SHOTGUN SEQUENCE"/>
    <property type="match status" value="1"/>
</dbReference>
<keyword evidence="2" id="KW-1185">Reference proteome</keyword>
<dbReference type="PANTHER" id="PTHR36166:SF1">
    <property type="entry name" value="SRPBCC DOMAIN-CONTAINING PROTEIN"/>
    <property type="match status" value="1"/>
</dbReference>
<organism evidence="1 2">
    <name type="scientific">Phlyctema vagabunda</name>
    <dbReference type="NCBI Taxonomy" id="108571"/>
    <lineage>
        <taxon>Eukaryota</taxon>
        <taxon>Fungi</taxon>
        <taxon>Dikarya</taxon>
        <taxon>Ascomycota</taxon>
        <taxon>Pezizomycotina</taxon>
        <taxon>Leotiomycetes</taxon>
        <taxon>Helotiales</taxon>
        <taxon>Dermateaceae</taxon>
        <taxon>Phlyctema</taxon>
    </lineage>
</organism>
<reference evidence="1 2" key="1">
    <citation type="submission" date="2024-06" db="EMBL/GenBank/DDBJ databases">
        <title>Complete genome of Phlyctema vagabunda strain 19-DSS-EL-015.</title>
        <authorList>
            <person name="Fiorenzani C."/>
        </authorList>
    </citation>
    <scope>NUCLEOTIDE SEQUENCE [LARGE SCALE GENOMIC DNA]</scope>
    <source>
        <strain evidence="1 2">19-DSS-EL-015</strain>
    </source>
</reference>
<dbReference type="SUPFAM" id="SSF55961">
    <property type="entry name" value="Bet v1-like"/>
    <property type="match status" value="1"/>
</dbReference>
<protein>
    <submittedName>
        <fullName evidence="1">Uncharacterized protein</fullName>
    </submittedName>
</protein>
<sequence>MQKITTSIEIAAPPSVVRAKLLEFPLPIALIQRVRVPSGKACADLQPGERVEIEFRVSASRTTTMTMSPVVRTNGAASFSWVAGIRFVFQSEHIFRFEPVAATSGAGEATRFVHEETFTGLWASVLMGHHVVARLLGQRKPLEDGFVVFNDRFRALVEGR</sequence>
<name>A0ABR4PWY2_9HELO</name>
<dbReference type="Proteomes" id="UP001629113">
    <property type="component" value="Unassembled WGS sequence"/>
</dbReference>
<proteinExistence type="predicted"/>
<comment type="caution">
    <text evidence="1">The sequence shown here is derived from an EMBL/GenBank/DDBJ whole genome shotgun (WGS) entry which is preliminary data.</text>
</comment>
<gene>
    <name evidence="1" type="ORF">PVAG01_01384</name>
</gene>